<evidence type="ECO:0000313" key="2">
    <source>
        <dbReference type="Proteomes" id="UP000622547"/>
    </source>
</evidence>
<protein>
    <submittedName>
        <fullName evidence="1">Uncharacterized protein</fullName>
    </submittedName>
</protein>
<evidence type="ECO:0000313" key="1">
    <source>
        <dbReference type="EMBL" id="GII40208.1"/>
    </source>
</evidence>
<comment type="caution">
    <text evidence="1">The sequence shown here is derived from an EMBL/GenBank/DDBJ whole genome shotgun (WGS) entry which is preliminary data.</text>
</comment>
<dbReference type="EMBL" id="BOOP01000023">
    <property type="protein sequence ID" value="GII40208.1"/>
    <property type="molecule type" value="Genomic_DNA"/>
</dbReference>
<keyword evidence="2" id="KW-1185">Reference proteome</keyword>
<dbReference type="Proteomes" id="UP000622547">
    <property type="component" value="Unassembled WGS sequence"/>
</dbReference>
<gene>
    <name evidence="1" type="ORF">Pph01_52110</name>
</gene>
<reference evidence="1 2" key="1">
    <citation type="submission" date="2021-01" db="EMBL/GenBank/DDBJ databases">
        <title>Whole genome shotgun sequence of Planotetraspora phitsanulokensis NBRC 104273.</title>
        <authorList>
            <person name="Komaki H."/>
            <person name="Tamura T."/>
        </authorList>
    </citation>
    <scope>NUCLEOTIDE SEQUENCE [LARGE SCALE GENOMIC DNA]</scope>
    <source>
        <strain evidence="1 2">NBRC 104273</strain>
    </source>
</reference>
<organism evidence="1 2">
    <name type="scientific">Planotetraspora phitsanulokensis</name>
    <dbReference type="NCBI Taxonomy" id="575192"/>
    <lineage>
        <taxon>Bacteria</taxon>
        <taxon>Bacillati</taxon>
        <taxon>Actinomycetota</taxon>
        <taxon>Actinomycetes</taxon>
        <taxon>Streptosporangiales</taxon>
        <taxon>Streptosporangiaceae</taxon>
        <taxon>Planotetraspora</taxon>
    </lineage>
</organism>
<accession>A0A8J3U7V7</accession>
<proteinExistence type="predicted"/>
<dbReference type="AlphaFoldDB" id="A0A8J3U7V7"/>
<name>A0A8J3U7V7_9ACTN</name>
<sequence>MPHTDTVLKPNPKVIPEVGRGPSLELGLSRDLGTGLRLGLDLGSITGMGVSLDLRMGPGPPPGEGRRDRLVYLVYLGCLGWGGRCRGCCWPPASCCRATMWLGSRGPRHWCVW</sequence>